<name>A0A0N4XRP2_NIPBR</name>
<dbReference type="Proteomes" id="UP000271162">
    <property type="component" value="Unassembled WGS sequence"/>
</dbReference>
<dbReference type="EMBL" id="UYSL01011776">
    <property type="protein sequence ID" value="VDL68784.1"/>
    <property type="molecule type" value="Genomic_DNA"/>
</dbReference>
<evidence type="ECO:0000313" key="2">
    <source>
        <dbReference type="Proteomes" id="UP000271162"/>
    </source>
</evidence>
<sequence>MSCSPKICKLCQELWTRSRSWSPELVIRL</sequence>
<dbReference type="AlphaFoldDB" id="A0A0N4XRP2"/>
<organism evidence="3">
    <name type="scientific">Nippostrongylus brasiliensis</name>
    <name type="common">Rat hookworm</name>
    <dbReference type="NCBI Taxonomy" id="27835"/>
    <lineage>
        <taxon>Eukaryota</taxon>
        <taxon>Metazoa</taxon>
        <taxon>Ecdysozoa</taxon>
        <taxon>Nematoda</taxon>
        <taxon>Chromadorea</taxon>
        <taxon>Rhabditida</taxon>
        <taxon>Rhabditina</taxon>
        <taxon>Rhabditomorpha</taxon>
        <taxon>Strongyloidea</taxon>
        <taxon>Heligmosomidae</taxon>
        <taxon>Nippostrongylus</taxon>
    </lineage>
</organism>
<reference evidence="3" key="1">
    <citation type="submission" date="2017-02" db="UniProtKB">
        <authorList>
            <consortium name="WormBaseParasite"/>
        </authorList>
    </citation>
    <scope>IDENTIFICATION</scope>
</reference>
<accession>A0A0N4XRP2</accession>
<reference evidence="1 2" key="2">
    <citation type="submission" date="2018-11" db="EMBL/GenBank/DDBJ databases">
        <authorList>
            <consortium name="Pathogen Informatics"/>
        </authorList>
    </citation>
    <scope>NUCLEOTIDE SEQUENCE [LARGE SCALE GENOMIC DNA]</scope>
</reference>
<keyword evidence="2" id="KW-1185">Reference proteome</keyword>
<proteinExistence type="predicted"/>
<dbReference type="WBParaSite" id="NBR_0000519401-mRNA-1">
    <property type="protein sequence ID" value="NBR_0000519401-mRNA-1"/>
    <property type="gene ID" value="NBR_0000519401"/>
</dbReference>
<protein>
    <submittedName>
        <fullName evidence="1 3">Uncharacterized protein</fullName>
    </submittedName>
</protein>
<evidence type="ECO:0000313" key="1">
    <source>
        <dbReference type="EMBL" id="VDL68784.1"/>
    </source>
</evidence>
<evidence type="ECO:0000313" key="3">
    <source>
        <dbReference type="WBParaSite" id="NBR_0000519401-mRNA-1"/>
    </source>
</evidence>
<gene>
    <name evidence="1" type="ORF">NBR_LOCUS5195</name>
</gene>